<keyword evidence="1" id="KW-0472">Membrane</keyword>
<protein>
    <recommendedName>
        <fullName evidence="4">DUF981 domain-containing protein</fullName>
    </recommendedName>
</protein>
<keyword evidence="1" id="KW-0812">Transmembrane</keyword>
<feature type="transmembrane region" description="Helical" evidence="1">
    <location>
        <begin position="93"/>
        <end position="114"/>
    </location>
</feature>
<dbReference type="InterPro" id="IPR009324">
    <property type="entry name" value="DUF981"/>
</dbReference>
<proteinExistence type="predicted"/>
<comment type="caution">
    <text evidence="2">The sequence shown here is derived from an EMBL/GenBank/DDBJ whole genome shotgun (WGS) entry which is preliminary data.</text>
</comment>
<reference evidence="2 3" key="1">
    <citation type="submission" date="2017-04" db="EMBL/GenBank/DDBJ databases">
        <title>Novel microbial lineages endemic to geothermal iron-oxide mats fill important gaps in the evolutionary history of Archaea.</title>
        <authorList>
            <person name="Jay Z.J."/>
            <person name="Beam J.P."/>
            <person name="Dlakic M."/>
            <person name="Rusch D.B."/>
            <person name="Kozubal M.A."/>
            <person name="Inskeep W.P."/>
        </authorList>
    </citation>
    <scope>NUCLEOTIDE SEQUENCE [LARGE SCALE GENOMIC DNA]</scope>
    <source>
        <strain evidence="2">OSP_D</strain>
    </source>
</reference>
<evidence type="ECO:0000256" key="1">
    <source>
        <dbReference type="SAM" id="Phobius"/>
    </source>
</evidence>
<accession>A0A2R6AAS2</accession>
<evidence type="ECO:0008006" key="4">
    <source>
        <dbReference type="Google" id="ProtNLM"/>
    </source>
</evidence>
<evidence type="ECO:0000313" key="2">
    <source>
        <dbReference type="EMBL" id="PSN83466.1"/>
    </source>
</evidence>
<dbReference type="EMBL" id="NEXC01000023">
    <property type="protein sequence ID" value="PSN83466.1"/>
    <property type="molecule type" value="Genomic_DNA"/>
</dbReference>
<dbReference type="AlphaFoldDB" id="A0A2R6AAS2"/>
<name>A0A2R6AAS2_9ARCH</name>
<organism evidence="2 3">
    <name type="scientific">Candidatus Marsarchaeota G1 archaeon OSP_D</name>
    <dbReference type="NCBI Taxonomy" id="1978155"/>
    <lineage>
        <taxon>Archaea</taxon>
        <taxon>Candidatus Marsarchaeota</taxon>
        <taxon>Candidatus Marsarchaeota group 1</taxon>
    </lineage>
</organism>
<dbReference type="Proteomes" id="UP000240880">
    <property type="component" value="Unassembled WGS sequence"/>
</dbReference>
<feature type="transmembrane region" description="Helical" evidence="1">
    <location>
        <begin position="120"/>
        <end position="138"/>
    </location>
</feature>
<gene>
    <name evidence="2" type="ORF">B9Q01_04620</name>
</gene>
<dbReference type="Pfam" id="PF06168">
    <property type="entry name" value="DUF981"/>
    <property type="match status" value="1"/>
</dbReference>
<feature type="transmembrane region" description="Helical" evidence="1">
    <location>
        <begin position="150"/>
        <end position="172"/>
    </location>
</feature>
<sequence>MIDPLAGMLWLTGASAILIAVYFLSSKAKQQKSLVLTLAALGGFSAIQGFWMIDTWPLVGSYNILFGEIYTAYSLILLAGALSLLFGGELKGVSYLATMVGVWGIVDGYGILVHQMTQEPVIAAALYITGALSGFLSVPATHKPTKLSVTVFALFLVLFALIAIFLGATASYEHLSAFSKYTP</sequence>
<feature type="transmembrane region" description="Helical" evidence="1">
    <location>
        <begin position="6"/>
        <end position="25"/>
    </location>
</feature>
<feature type="transmembrane region" description="Helical" evidence="1">
    <location>
        <begin position="34"/>
        <end position="53"/>
    </location>
</feature>
<feature type="transmembrane region" description="Helical" evidence="1">
    <location>
        <begin position="65"/>
        <end position="86"/>
    </location>
</feature>
<keyword evidence="1" id="KW-1133">Transmembrane helix</keyword>
<evidence type="ECO:0000313" key="3">
    <source>
        <dbReference type="Proteomes" id="UP000240880"/>
    </source>
</evidence>